<reference evidence="7 8" key="1">
    <citation type="submission" date="2019-02" db="EMBL/GenBank/DDBJ databases">
        <title>Pedobacter sp. RP-3-8 sp. nov., isolated from Arctic soil.</title>
        <authorList>
            <person name="Dahal R.H."/>
        </authorList>
    </citation>
    <scope>NUCLEOTIDE SEQUENCE [LARGE SCALE GENOMIC DNA]</scope>
    <source>
        <strain evidence="7 8">RP-3-8</strain>
    </source>
</reference>
<dbReference type="GO" id="GO:0003677">
    <property type="term" value="F:DNA binding"/>
    <property type="evidence" value="ECO:0007669"/>
    <property type="project" value="InterPro"/>
</dbReference>
<dbReference type="InterPro" id="IPR013324">
    <property type="entry name" value="RNA_pol_sigma_r3/r4-like"/>
</dbReference>
<dbReference type="InterPro" id="IPR007627">
    <property type="entry name" value="RNA_pol_sigma70_r2"/>
</dbReference>
<dbReference type="AlphaFoldDB" id="A0A4R0MAQ7"/>
<dbReference type="Gene3D" id="1.10.1740.10">
    <property type="match status" value="1"/>
</dbReference>
<comment type="caution">
    <text evidence="7">The sequence shown here is derived from an EMBL/GenBank/DDBJ whole genome shotgun (WGS) entry which is preliminary data.</text>
</comment>
<feature type="domain" description="RNA polymerase sigma-70 region 2" evidence="5">
    <location>
        <begin position="28"/>
        <end position="92"/>
    </location>
</feature>
<dbReference type="SUPFAM" id="SSF88946">
    <property type="entry name" value="Sigma2 domain of RNA polymerase sigma factors"/>
    <property type="match status" value="1"/>
</dbReference>
<comment type="similarity">
    <text evidence="1">Belongs to the sigma-70 factor family. ECF subfamily.</text>
</comment>
<feature type="domain" description="RNA polymerase sigma factor 70 region 4 type 2" evidence="6">
    <location>
        <begin position="126"/>
        <end position="167"/>
    </location>
</feature>
<dbReference type="PANTHER" id="PTHR43133">
    <property type="entry name" value="RNA POLYMERASE ECF-TYPE SIGMA FACTO"/>
    <property type="match status" value="1"/>
</dbReference>
<dbReference type="InterPro" id="IPR014284">
    <property type="entry name" value="RNA_pol_sigma-70_dom"/>
</dbReference>
<protein>
    <submittedName>
        <fullName evidence="7">Sigma-70 family RNA polymerase sigma factor</fullName>
    </submittedName>
</protein>
<evidence type="ECO:0000259" key="5">
    <source>
        <dbReference type="Pfam" id="PF04542"/>
    </source>
</evidence>
<dbReference type="InterPro" id="IPR036388">
    <property type="entry name" value="WH-like_DNA-bd_sf"/>
</dbReference>
<evidence type="ECO:0000313" key="7">
    <source>
        <dbReference type="EMBL" id="TCC82824.1"/>
    </source>
</evidence>
<dbReference type="RefSeq" id="WP_131612898.1">
    <property type="nucleotide sequence ID" value="NZ_SJSM01000039.1"/>
</dbReference>
<dbReference type="PANTHER" id="PTHR43133:SF46">
    <property type="entry name" value="RNA POLYMERASE SIGMA-70 FACTOR ECF SUBFAMILY"/>
    <property type="match status" value="1"/>
</dbReference>
<sequence length="201" mass="23242">MEETAYKSEQEMLSALKLGSVDAFQVIVKLHTKSLLKHAFSRLKNEQDAEDMVQDIFSHVWEKRTSIEINTSLAGYLFTILKHRILRHISRSDLHNKAVEHLLYRMDEMQAGVLELLAVKDMETTLSETIADLPESMRKIFILKQQDYTIKEIAEALGLAEQTIKNYNTELVRRIKVAITEKHPDINHSFLFALAYLLTKN</sequence>
<dbReference type="GO" id="GO:0016987">
    <property type="term" value="F:sigma factor activity"/>
    <property type="evidence" value="ECO:0007669"/>
    <property type="project" value="UniProtKB-KW"/>
</dbReference>
<dbReference type="OrthoDB" id="679904at2"/>
<dbReference type="Pfam" id="PF04542">
    <property type="entry name" value="Sigma70_r2"/>
    <property type="match status" value="1"/>
</dbReference>
<dbReference type="NCBIfam" id="TIGR02937">
    <property type="entry name" value="sigma70-ECF"/>
    <property type="match status" value="1"/>
</dbReference>
<evidence type="ECO:0000313" key="8">
    <source>
        <dbReference type="Proteomes" id="UP000291117"/>
    </source>
</evidence>
<evidence type="ECO:0000256" key="3">
    <source>
        <dbReference type="ARBA" id="ARBA00023082"/>
    </source>
</evidence>
<keyword evidence="4" id="KW-0804">Transcription</keyword>
<name>A0A4R0MAQ7_9SPHI</name>
<dbReference type="Proteomes" id="UP000291117">
    <property type="component" value="Unassembled WGS sequence"/>
</dbReference>
<keyword evidence="8" id="KW-1185">Reference proteome</keyword>
<organism evidence="7 8">
    <name type="scientific">Pedobacter hiemivivus</name>
    <dbReference type="NCBI Taxonomy" id="2530454"/>
    <lineage>
        <taxon>Bacteria</taxon>
        <taxon>Pseudomonadati</taxon>
        <taxon>Bacteroidota</taxon>
        <taxon>Sphingobacteriia</taxon>
        <taxon>Sphingobacteriales</taxon>
        <taxon>Sphingobacteriaceae</taxon>
        <taxon>Pedobacter</taxon>
    </lineage>
</organism>
<dbReference type="EMBL" id="SJSM01000039">
    <property type="protein sequence ID" value="TCC82824.1"/>
    <property type="molecule type" value="Genomic_DNA"/>
</dbReference>
<dbReference type="InterPro" id="IPR013325">
    <property type="entry name" value="RNA_pol_sigma_r2"/>
</dbReference>
<dbReference type="GO" id="GO:0006352">
    <property type="term" value="P:DNA-templated transcription initiation"/>
    <property type="evidence" value="ECO:0007669"/>
    <property type="project" value="InterPro"/>
</dbReference>
<proteinExistence type="inferred from homology"/>
<evidence type="ECO:0000259" key="6">
    <source>
        <dbReference type="Pfam" id="PF08281"/>
    </source>
</evidence>
<dbReference type="Pfam" id="PF08281">
    <property type="entry name" value="Sigma70_r4_2"/>
    <property type="match status" value="1"/>
</dbReference>
<dbReference type="InterPro" id="IPR013249">
    <property type="entry name" value="RNA_pol_sigma70_r4_t2"/>
</dbReference>
<dbReference type="InterPro" id="IPR039425">
    <property type="entry name" value="RNA_pol_sigma-70-like"/>
</dbReference>
<keyword evidence="3" id="KW-0731">Sigma factor</keyword>
<accession>A0A4R0MAQ7</accession>
<keyword evidence="2" id="KW-0805">Transcription regulation</keyword>
<evidence type="ECO:0000256" key="4">
    <source>
        <dbReference type="ARBA" id="ARBA00023163"/>
    </source>
</evidence>
<gene>
    <name evidence="7" type="ORF">EZ444_26370</name>
</gene>
<dbReference type="Gene3D" id="1.10.10.10">
    <property type="entry name" value="Winged helix-like DNA-binding domain superfamily/Winged helix DNA-binding domain"/>
    <property type="match status" value="1"/>
</dbReference>
<evidence type="ECO:0000256" key="2">
    <source>
        <dbReference type="ARBA" id="ARBA00023015"/>
    </source>
</evidence>
<evidence type="ECO:0000256" key="1">
    <source>
        <dbReference type="ARBA" id="ARBA00010641"/>
    </source>
</evidence>
<dbReference type="SUPFAM" id="SSF88659">
    <property type="entry name" value="Sigma3 and sigma4 domains of RNA polymerase sigma factors"/>
    <property type="match status" value="1"/>
</dbReference>